<sequence length="159" mass="17864">MNQKSYFGALITAIFTLTILWSCGSNGKKASGEIAADNASGGIQIGVALYSFNRFPFHETLDKSKGAGAEIVEGFFFHKLGEDFENKTMQNLNDEELQKMKRIIDEKGLRMPSIYADAKTQEEWIKFFEIGRILDIDFLVGEPEPKFLNLLDSLGERAE</sequence>
<accession>A0ABW5VEQ4</accession>
<keyword evidence="3" id="KW-1185">Reference proteome</keyword>
<keyword evidence="1" id="KW-0812">Transmembrane</keyword>
<evidence type="ECO:0000313" key="2">
    <source>
        <dbReference type="EMBL" id="MFD2790098.1"/>
    </source>
</evidence>
<dbReference type="EMBL" id="JBHUOK010000030">
    <property type="protein sequence ID" value="MFD2790098.1"/>
    <property type="molecule type" value="Genomic_DNA"/>
</dbReference>
<dbReference type="Gene3D" id="3.20.20.150">
    <property type="entry name" value="Divalent-metal-dependent TIM barrel enzymes"/>
    <property type="match status" value="1"/>
</dbReference>
<keyword evidence="1" id="KW-1133">Transmembrane helix</keyword>
<comment type="caution">
    <text evidence="2">The sequence shown here is derived from an EMBL/GenBank/DDBJ whole genome shotgun (WGS) entry which is preliminary data.</text>
</comment>
<keyword evidence="1" id="KW-0472">Membrane</keyword>
<organism evidence="2 3">
    <name type="scientific">Arenibacter antarcticus</name>
    <dbReference type="NCBI Taxonomy" id="2040469"/>
    <lineage>
        <taxon>Bacteria</taxon>
        <taxon>Pseudomonadati</taxon>
        <taxon>Bacteroidota</taxon>
        <taxon>Flavobacteriia</taxon>
        <taxon>Flavobacteriales</taxon>
        <taxon>Flavobacteriaceae</taxon>
        <taxon>Arenibacter</taxon>
    </lineage>
</organism>
<evidence type="ECO:0000256" key="1">
    <source>
        <dbReference type="SAM" id="Phobius"/>
    </source>
</evidence>
<protein>
    <submittedName>
        <fullName evidence="2">Uncharacterized protein</fullName>
    </submittedName>
</protein>
<name>A0ABW5VEQ4_9FLAO</name>
<dbReference type="Proteomes" id="UP001597532">
    <property type="component" value="Unassembled WGS sequence"/>
</dbReference>
<reference evidence="3" key="1">
    <citation type="journal article" date="2019" name="Int. J. Syst. Evol. Microbiol.">
        <title>The Global Catalogue of Microorganisms (GCM) 10K type strain sequencing project: providing services to taxonomists for standard genome sequencing and annotation.</title>
        <authorList>
            <consortium name="The Broad Institute Genomics Platform"/>
            <consortium name="The Broad Institute Genome Sequencing Center for Infectious Disease"/>
            <person name="Wu L."/>
            <person name="Ma J."/>
        </authorList>
    </citation>
    <scope>NUCLEOTIDE SEQUENCE [LARGE SCALE GENOMIC DNA]</scope>
    <source>
        <strain evidence="3">KCTC 52924</strain>
    </source>
</reference>
<dbReference type="RefSeq" id="WP_251805878.1">
    <property type="nucleotide sequence ID" value="NZ_CP166679.1"/>
</dbReference>
<dbReference type="SUPFAM" id="SSF51658">
    <property type="entry name" value="Xylose isomerase-like"/>
    <property type="match status" value="1"/>
</dbReference>
<gene>
    <name evidence="2" type="ORF">ACFS1K_10015</name>
</gene>
<feature type="transmembrane region" description="Helical" evidence="1">
    <location>
        <begin position="6"/>
        <end position="24"/>
    </location>
</feature>
<evidence type="ECO:0000313" key="3">
    <source>
        <dbReference type="Proteomes" id="UP001597532"/>
    </source>
</evidence>
<dbReference type="InterPro" id="IPR036237">
    <property type="entry name" value="Xyl_isomerase-like_sf"/>
</dbReference>
<proteinExistence type="predicted"/>